<evidence type="ECO:0000256" key="1">
    <source>
        <dbReference type="ARBA" id="ARBA00023015"/>
    </source>
</evidence>
<dbReference type="InterPro" id="IPR036388">
    <property type="entry name" value="WH-like_DNA-bd_sf"/>
</dbReference>
<dbReference type="PROSITE" id="PS50995">
    <property type="entry name" value="HTH_MARR_2"/>
    <property type="match status" value="1"/>
</dbReference>
<keyword evidence="2" id="KW-0238">DNA-binding</keyword>
<dbReference type="PANTHER" id="PTHR33164">
    <property type="entry name" value="TRANSCRIPTIONAL REGULATOR, MARR FAMILY"/>
    <property type="match status" value="1"/>
</dbReference>
<evidence type="ECO:0000313" key="6">
    <source>
        <dbReference type="Proteomes" id="UP001349262"/>
    </source>
</evidence>
<feature type="domain" description="HTH marR-type" evidence="4">
    <location>
        <begin position="10"/>
        <end position="143"/>
    </location>
</feature>
<evidence type="ECO:0000256" key="3">
    <source>
        <dbReference type="ARBA" id="ARBA00023163"/>
    </source>
</evidence>
<proteinExistence type="predicted"/>
<dbReference type="SUPFAM" id="SSF46785">
    <property type="entry name" value="Winged helix' DNA-binding domain"/>
    <property type="match status" value="1"/>
</dbReference>
<sequence>MAAKDRTRLHRDFTQTLLLTGRQWRRLADTATDAHGISDAAALPLVMIRRMEGEPRQNALAEAIGIEGPSLVRLLDGLCAAGLVQRQADATDRRAKVLSLTPAGEAVVAKIEADLDRLRERVFAGVSEADLEAGLRVFQAVQDFGRDAPTAEPSNGEAHA</sequence>
<accession>A0ABU7TGM3</accession>
<keyword evidence="6" id="KW-1185">Reference proteome</keyword>
<organism evidence="5 6">
    <name type="scientific">Methylobacterium radiotolerans</name>
    <dbReference type="NCBI Taxonomy" id="31998"/>
    <lineage>
        <taxon>Bacteria</taxon>
        <taxon>Pseudomonadati</taxon>
        <taxon>Pseudomonadota</taxon>
        <taxon>Alphaproteobacteria</taxon>
        <taxon>Hyphomicrobiales</taxon>
        <taxon>Methylobacteriaceae</taxon>
        <taxon>Methylobacterium</taxon>
    </lineage>
</organism>
<evidence type="ECO:0000259" key="4">
    <source>
        <dbReference type="PROSITE" id="PS50995"/>
    </source>
</evidence>
<dbReference type="Pfam" id="PF12802">
    <property type="entry name" value="MarR_2"/>
    <property type="match status" value="1"/>
</dbReference>
<dbReference type="InterPro" id="IPR039422">
    <property type="entry name" value="MarR/SlyA-like"/>
</dbReference>
<reference evidence="5 6" key="1">
    <citation type="journal article" date="2012" name="Genet. Mol. Biol.">
        <title>Analysis of 16S rRNA and mxaF genes revealing insights into Methylobacterium niche-specific plant association.</title>
        <authorList>
            <person name="Dourado M.N."/>
            <person name="Andreote F.D."/>
            <person name="Dini-Andreote F."/>
            <person name="Conti R."/>
            <person name="Araujo J.M."/>
            <person name="Araujo W.L."/>
        </authorList>
    </citation>
    <scope>NUCLEOTIDE SEQUENCE [LARGE SCALE GENOMIC DNA]</scope>
    <source>
        <strain evidence="5 6">SR1.6/4</strain>
    </source>
</reference>
<name>A0ABU7TGM3_9HYPH</name>
<dbReference type="PRINTS" id="PR00598">
    <property type="entry name" value="HTHMARR"/>
</dbReference>
<dbReference type="Proteomes" id="UP001349262">
    <property type="component" value="Unassembled WGS sequence"/>
</dbReference>
<keyword evidence="3" id="KW-0804">Transcription</keyword>
<evidence type="ECO:0000313" key="5">
    <source>
        <dbReference type="EMBL" id="MEE7459518.1"/>
    </source>
</evidence>
<dbReference type="PANTHER" id="PTHR33164:SF64">
    <property type="entry name" value="TRANSCRIPTIONAL REGULATOR SLYA"/>
    <property type="match status" value="1"/>
</dbReference>
<keyword evidence="1" id="KW-0805">Transcription regulation</keyword>
<gene>
    <name evidence="5" type="ORF">MRSR164_22810</name>
</gene>
<comment type="caution">
    <text evidence="5">The sequence shown here is derived from an EMBL/GenBank/DDBJ whole genome shotgun (WGS) entry which is preliminary data.</text>
</comment>
<dbReference type="InterPro" id="IPR036390">
    <property type="entry name" value="WH_DNA-bd_sf"/>
</dbReference>
<dbReference type="Gene3D" id="1.10.10.10">
    <property type="entry name" value="Winged helix-like DNA-binding domain superfamily/Winged helix DNA-binding domain"/>
    <property type="match status" value="1"/>
</dbReference>
<dbReference type="SMART" id="SM00347">
    <property type="entry name" value="HTH_MARR"/>
    <property type="match status" value="1"/>
</dbReference>
<dbReference type="InterPro" id="IPR000835">
    <property type="entry name" value="HTH_MarR-typ"/>
</dbReference>
<evidence type="ECO:0000256" key="2">
    <source>
        <dbReference type="ARBA" id="ARBA00023125"/>
    </source>
</evidence>
<dbReference type="EMBL" id="MLBY01000005">
    <property type="protein sequence ID" value="MEE7459518.1"/>
    <property type="molecule type" value="Genomic_DNA"/>
</dbReference>
<protein>
    <submittedName>
        <fullName evidence="5">MarR family transcriptional regulator</fullName>
    </submittedName>
</protein>